<dbReference type="EMBL" id="JACEEZ010017388">
    <property type="protein sequence ID" value="KAG0717569.1"/>
    <property type="molecule type" value="Genomic_DNA"/>
</dbReference>
<dbReference type="OrthoDB" id="8368312at2759"/>
<reference evidence="2" key="1">
    <citation type="submission" date="2020-07" db="EMBL/GenBank/DDBJ databases">
        <title>The High-quality genome of the commercially important snow crab, Chionoecetes opilio.</title>
        <authorList>
            <person name="Jeong J.-H."/>
            <person name="Ryu S."/>
        </authorList>
    </citation>
    <scope>NUCLEOTIDE SEQUENCE</scope>
    <source>
        <strain evidence="2">MADBK_172401_WGS</strain>
        <tissue evidence="2">Digestive gland</tissue>
    </source>
</reference>
<gene>
    <name evidence="2" type="ORF">GWK47_054148</name>
</gene>
<organism evidence="2 3">
    <name type="scientific">Chionoecetes opilio</name>
    <name type="common">Atlantic snow crab</name>
    <name type="synonym">Cancer opilio</name>
    <dbReference type="NCBI Taxonomy" id="41210"/>
    <lineage>
        <taxon>Eukaryota</taxon>
        <taxon>Metazoa</taxon>
        <taxon>Ecdysozoa</taxon>
        <taxon>Arthropoda</taxon>
        <taxon>Crustacea</taxon>
        <taxon>Multicrustacea</taxon>
        <taxon>Malacostraca</taxon>
        <taxon>Eumalacostraca</taxon>
        <taxon>Eucarida</taxon>
        <taxon>Decapoda</taxon>
        <taxon>Pleocyemata</taxon>
        <taxon>Brachyura</taxon>
        <taxon>Eubrachyura</taxon>
        <taxon>Majoidea</taxon>
        <taxon>Majidae</taxon>
        <taxon>Chionoecetes</taxon>
    </lineage>
</organism>
<sequence>MSMTSRSPTSWSRWLTTAQSLVLHVDQKAGLTGKELNTLEIIVKYCLQVYFKLYYPQGSPQTRGRPKAHPHAAQSDERAQPKKGQTAVTFYGGQEHVRTLRMWASSRDGESSHQLADTISWQPGPVHEPAFTCSLSGDQIQESWSNRTRFRSSLSTLPSTERVGEAGDRGCGKQWWGSRPETGSSGLGPTTGRPCPASGLRRT</sequence>
<proteinExistence type="predicted"/>
<name>A0A8J4Y4R3_CHIOP</name>
<evidence type="ECO:0000313" key="2">
    <source>
        <dbReference type="EMBL" id="KAG0717569.1"/>
    </source>
</evidence>
<dbReference type="AlphaFoldDB" id="A0A8J4Y4R3"/>
<evidence type="ECO:0000313" key="3">
    <source>
        <dbReference type="Proteomes" id="UP000770661"/>
    </source>
</evidence>
<keyword evidence="3" id="KW-1185">Reference proteome</keyword>
<feature type="region of interest" description="Disordered" evidence="1">
    <location>
        <begin position="60"/>
        <end position="84"/>
    </location>
</feature>
<comment type="caution">
    <text evidence="2">The sequence shown here is derived from an EMBL/GenBank/DDBJ whole genome shotgun (WGS) entry which is preliminary data.</text>
</comment>
<feature type="compositionally biased region" description="Basic and acidic residues" evidence="1">
    <location>
        <begin position="162"/>
        <end position="171"/>
    </location>
</feature>
<protein>
    <submittedName>
        <fullName evidence="2">Uncharacterized protein</fullName>
    </submittedName>
</protein>
<accession>A0A8J4Y4R3</accession>
<feature type="region of interest" description="Disordered" evidence="1">
    <location>
        <begin position="159"/>
        <end position="203"/>
    </location>
</feature>
<evidence type="ECO:0000256" key="1">
    <source>
        <dbReference type="SAM" id="MobiDB-lite"/>
    </source>
</evidence>
<dbReference type="Proteomes" id="UP000770661">
    <property type="component" value="Unassembled WGS sequence"/>
</dbReference>